<dbReference type="Gene3D" id="1.20.58.60">
    <property type="match status" value="1"/>
</dbReference>
<dbReference type="AlphaFoldDB" id="A0ABD2PYS7"/>
<organism evidence="1 2">
    <name type="scientific">Cichlidogyrus casuarinus</name>
    <dbReference type="NCBI Taxonomy" id="1844966"/>
    <lineage>
        <taxon>Eukaryota</taxon>
        <taxon>Metazoa</taxon>
        <taxon>Spiralia</taxon>
        <taxon>Lophotrochozoa</taxon>
        <taxon>Platyhelminthes</taxon>
        <taxon>Monogenea</taxon>
        <taxon>Monopisthocotylea</taxon>
        <taxon>Dactylogyridea</taxon>
        <taxon>Ancyrocephalidae</taxon>
        <taxon>Cichlidogyrus</taxon>
    </lineage>
</organism>
<sequence>MNLYGNNYQIHTAEYVQVLETHKKPGFWTVKLQSGKTVAVPSICLFIAGPDNESINKAKELQIKCQKSWSTVIQKYHKYLVSFYCDVLKGYIAKGTVTHNRQMEMDNFMRDLTTLLIDGQRDTEELQRSSEEFMKLLSYKNTGSNHISEFELNRLYNPVLSWYEHRRNFEDLILLNNRSDKFQYMSAQTKRIANEITNLENTRSMTDKLLSHLVEEISRLKGPARVQSVPYARIDDAAQNRSHSQPRFYQQDLMTQIWVGATTSTAHLSDTQLRTDPGKRTVRLQAGSDFQPEIQSTSMTNLYANVVGYDLKGQPIFDTGFQTEEDFGSSGPDTFRRSGYLAHSVDRVAQEQPRSQRAIKLQTSPSLLDSLVDERLREESFEHKPKYRARSYDSHINSSDVMAQISINYNTSRVQTSPQGELTKKISHNRKVQAKIPSSSLDLQTQVGYNTRDSGIQFDPLVFAEPTKQYRHIKQQIENYVRDQSCQAETMQESVILVEQVPVVKSGPPQDTRSARAPSVDTMTQIGIIHKTIGSNTDLLASYDVLTQIGTRHRQSGLSVNAESHYRTQSVGPIGRENSDVITQTGRVQKDTSMNTLQKVTSTTQQTVLNLQDMTIFDTRTVTPDLFDVSMQCSM</sequence>
<keyword evidence="2" id="KW-1185">Reference proteome</keyword>
<dbReference type="Proteomes" id="UP001626550">
    <property type="component" value="Unassembled WGS sequence"/>
</dbReference>
<protein>
    <submittedName>
        <fullName evidence="1">Uncharacterized protein</fullName>
    </submittedName>
</protein>
<accession>A0ABD2PYS7</accession>
<evidence type="ECO:0000313" key="2">
    <source>
        <dbReference type="Proteomes" id="UP001626550"/>
    </source>
</evidence>
<dbReference type="Gene3D" id="2.30.30.40">
    <property type="entry name" value="SH3 Domains"/>
    <property type="match status" value="1"/>
</dbReference>
<proteinExistence type="predicted"/>
<dbReference type="EMBL" id="JBJKFK010001738">
    <property type="protein sequence ID" value="KAL3312340.1"/>
    <property type="molecule type" value="Genomic_DNA"/>
</dbReference>
<evidence type="ECO:0000313" key="1">
    <source>
        <dbReference type="EMBL" id="KAL3312340.1"/>
    </source>
</evidence>
<reference evidence="1 2" key="1">
    <citation type="submission" date="2024-11" db="EMBL/GenBank/DDBJ databases">
        <title>Adaptive evolution of stress response genes in parasites aligns with host niche diversity.</title>
        <authorList>
            <person name="Hahn C."/>
            <person name="Resl P."/>
        </authorList>
    </citation>
    <scope>NUCLEOTIDE SEQUENCE [LARGE SCALE GENOMIC DNA]</scope>
    <source>
        <strain evidence="1">EGGRZ-B1_66</strain>
        <tissue evidence="1">Body</tissue>
    </source>
</reference>
<name>A0ABD2PYS7_9PLAT</name>
<gene>
    <name evidence="1" type="ORF">Ciccas_009068</name>
</gene>
<comment type="caution">
    <text evidence="1">The sequence shown here is derived from an EMBL/GenBank/DDBJ whole genome shotgun (WGS) entry which is preliminary data.</text>
</comment>